<dbReference type="InterPro" id="IPR036866">
    <property type="entry name" value="RibonucZ/Hydroxyglut_hydro"/>
</dbReference>
<dbReference type="Gene3D" id="3.60.15.10">
    <property type="entry name" value="Ribonuclease Z/Hydroxyacylglutathione hydrolase-like"/>
    <property type="match status" value="1"/>
</dbReference>
<comment type="caution">
    <text evidence="6">The sequence shown here is derived from an EMBL/GenBank/DDBJ whole genome shotgun (WGS) entry which is preliminary data.</text>
</comment>
<evidence type="ECO:0000256" key="3">
    <source>
        <dbReference type="ARBA" id="ARBA00022801"/>
    </source>
</evidence>
<dbReference type="InterPro" id="IPR051453">
    <property type="entry name" value="MBL_Glyoxalase_II"/>
</dbReference>
<accession>A0A4Q7PNL5</accession>
<evidence type="ECO:0000313" key="7">
    <source>
        <dbReference type="Proteomes" id="UP000292927"/>
    </source>
</evidence>
<dbReference type="OrthoDB" id="9802248at2"/>
<dbReference type="CDD" id="cd06262">
    <property type="entry name" value="metallo-hydrolase-like_MBL-fold"/>
    <property type="match status" value="1"/>
</dbReference>
<evidence type="ECO:0000313" key="6">
    <source>
        <dbReference type="EMBL" id="RZT00673.1"/>
    </source>
</evidence>
<evidence type="ECO:0000256" key="4">
    <source>
        <dbReference type="ARBA" id="ARBA00022833"/>
    </source>
</evidence>
<keyword evidence="2" id="KW-0479">Metal-binding</keyword>
<dbReference type="EMBL" id="SGXF01000003">
    <property type="protein sequence ID" value="RZT00673.1"/>
    <property type="molecule type" value="Genomic_DNA"/>
</dbReference>
<keyword evidence="7" id="KW-1185">Reference proteome</keyword>
<dbReference type="SUPFAM" id="SSF56281">
    <property type="entry name" value="Metallo-hydrolase/oxidoreductase"/>
    <property type="match status" value="1"/>
</dbReference>
<feature type="domain" description="Metallo-beta-lactamase" evidence="5">
    <location>
        <begin position="15"/>
        <end position="192"/>
    </location>
</feature>
<evidence type="ECO:0000259" key="5">
    <source>
        <dbReference type="SMART" id="SM00849"/>
    </source>
</evidence>
<name>A0A4Q7PNL5_9FIRM</name>
<organism evidence="6 7">
    <name type="scientific">Cuneatibacter caecimuris</name>
    <dbReference type="NCBI Taxonomy" id="1796618"/>
    <lineage>
        <taxon>Bacteria</taxon>
        <taxon>Bacillati</taxon>
        <taxon>Bacillota</taxon>
        <taxon>Clostridia</taxon>
        <taxon>Lachnospirales</taxon>
        <taxon>Lachnospiraceae</taxon>
        <taxon>Cuneatibacter</taxon>
    </lineage>
</organism>
<dbReference type="GO" id="GO:0046872">
    <property type="term" value="F:metal ion binding"/>
    <property type="evidence" value="ECO:0007669"/>
    <property type="project" value="UniProtKB-KW"/>
</dbReference>
<evidence type="ECO:0000256" key="2">
    <source>
        <dbReference type="ARBA" id="ARBA00022723"/>
    </source>
</evidence>
<dbReference type="PANTHER" id="PTHR46233">
    <property type="entry name" value="HYDROXYACYLGLUTATHIONE HYDROLASE GLOC"/>
    <property type="match status" value="1"/>
</dbReference>
<sequence>MGGIQVEYTALGMCGTNCYLIYNNESREAVLVDPADQPERLEAWVRRRGVTLTAIWLTHGHFDHMLAADELRKAFGVKIYAMEAEKELLGNASMNLSAAWAEAAVLQADVWLKGREIFPVLGTEVEVLSSPGHTPGGCCYYFRQEGFLISGDTLFRESLGRTDFPGSSTRQIIESIRELLKLPESVTVYPGHGEETTIGYEKLHNPVALYRG</sequence>
<dbReference type="AlphaFoldDB" id="A0A4Q7PNL5"/>
<dbReference type="InterPro" id="IPR001279">
    <property type="entry name" value="Metallo-B-lactamas"/>
</dbReference>
<dbReference type="PANTHER" id="PTHR46233:SF3">
    <property type="entry name" value="HYDROXYACYLGLUTATHIONE HYDROLASE GLOC"/>
    <property type="match status" value="1"/>
</dbReference>
<evidence type="ECO:0000256" key="1">
    <source>
        <dbReference type="ARBA" id="ARBA00001947"/>
    </source>
</evidence>
<proteinExistence type="predicted"/>
<protein>
    <submittedName>
        <fullName evidence="6">Glyoxylase-like metal-dependent hydrolase (Beta-lactamase superfamily II)</fullName>
    </submittedName>
</protein>
<dbReference type="GO" id="GO:0016787">
    <property type="term" value="F:hydrolase activity"/>
    <property type="evidence" value="ECO:0007669"/>
    <property type="project" value="UniProtKB-KW"/>
</dbReference>
<dbReference type="SMART" id="SM00849">
    <property type="entry name" value="Lactamase_B"/>
    <property type="match status" value="1"/>
</dbReference>
<dbReference type="Proteomes" id="UP000292927">
    <property type="component" value="Unassembled WGS sequence"/>
</dbReference>
<dbReference type="RefSeq" id="WP_130435272.1">
    <property type="nucleotide sequence ID" value="NZ_SGXF01000003.1"/>
</dbReference>
<comment type="cofactor">
    <cofactor evidence="1">
        <name>Zn(2+)</name>
        <dbReference type="ChEBI" id="CHEBI:29105"/>
    </cofactor>
</comment>
<keyword evidence="3 6" id="KW-0378">Hydrolase</keyword>
<dbReference type="Pfam" id="PF00753">
    <property type="entry name" value="Lactamase_B"/>
    <property type="match status" value="1"/>
</dbReference>
<reference evidence="6 7" key="1">
    <citation type="submission" date="2019-02" db="EMBL/GenBank/DDBJ databases">
        <title>Genomic Encyclopedia of Type Strains, Phase IV (KMG-IV): sequencing the most valuable type-strain genomes for metagenomic binning, comparative biology and taxonomic classification.</title>
        <authorList>
            <person name="Goeker M."/>
        </authorList>
    </citation>
    <scope>NUCLEOTIDE SEQUENCE [LARGE SCALE GENOMIC DNA]</scope>
    <source>
        <strain evidence="6 7">DSM 29486</strain>
    </source>
</reference>
<keyword evidence="4" id="KW-0862">Zinc</keyword>
<gene>
    <name evidence="6" type="ORF">EV209_1997</name>
</gene>